<gene>
    <name evidence="1" type="ORF">MSG28_002314</name>
</gene>
<dbReference type="Proteomes" id="UP001064048">
    <property type="component" value="Chromosome 3"/>
</dbReference>
<name>A0ACC0JV21_CHOFU</name>
<accession>A0ACC0JV21</accession>
<organism evidence="1 2">
    <name type="scientific">Choristoneura fumiferana</name>
    <name type="common">Spruce budworm moth</name>
    <name type="synonym">Archips fumiferana</name>
    <dbReference type="NCBI Taxonomy" id="7141"/>
    <lineage>
        <taxon>Eukaryota</taxon>
        <taxon>Metazoa</taxon>
        <taxon>Ecdysozoa</taxon>
        <taxon>Arthropoda</taxon>
        <taxon>Hexapoda</taxon>
        <taxon>Insecta</taxon>
        <taxon>Pterygota</taxon>
        <taxon>Neoptera</taxon>
        <taxon>Endopterygota</taxon>
        <taxon>Lepidoptera</taxon>
        <taxon>Glossata</taxon>
        <taxon>Ditrysia</taxon>
        <taxon>Tortricoidea</taxon>
        <taxon>Tortricidae</taxon>
        <taxon>Tortricinae</taxon>
        <taxon>Choristoneura</taxon>
    </lineage>
</organism>
<protein>
    <submittedName>
        <fullName evidence="1">Uncharacterized protein</fullName>
    </submittedName>
</protein>
<keyword evidence="2" id="KW-1185">Reference proteome</keyword>
<dbReference type="EMBL" id="CM046103">
    <property type="protein sequence ID" value="KAI8428017.1"/>
    <property type="molecule type" value="Genomic_DNA"/>
</dbReference>
<evidence type="ECO:0000313" key="2">
    <source>
        <dbReference type="Proteomes" id="UP001064048"/>
    </source>
</evidence>
<reference evidence="1 2" key="1">
    <citation type="journal article" date="2022" name="Genome Biol. Evol.">
        <title>The Spruce Budworm Genome: Reconstructing the Evolutionary History of Antifreeze Proteins.</title>
        <authorList>
            <person name="Beliveau C."/>
            <person name="Gagne P."/>
            <person name="Picq S."/>
            <person name="Vernygora O."/>
            <person name="Keeling C.I."/>
            <person name="Pinkney K."/>
            <person name="Doucet D."/>
            <person name="Wen F."/>
            <person name="Johnston J.S."/>
            <person name="Maaroufi H."/>
            <person name="Boyle B."/>
            <person name="Laroche J."/>
            <person name="Dewar K."/>
            <person name="Juretic N."/>
            <person name="Blackburn G."/>
            <person name="Nisole A."/>
            <person name="Brunet B."/>
            <person name="Brandao M."/>
            <person name="Lumley L."/>
            <person name="Duan J."/>
            <person name="Quan G."/>
            <person name="Lucarotti C.J."/>
            <person name="Roe A.D."/>
            <person name="Sperling F.A.H."/>
            <person name="Levesque R.C."/>
            <person name="Cusson M."/>
        </authorList>
    </citation>
    <scope>NUCLEOTIDE SEQUENCE [LARGE SCALE GENOMIC DNA]</scope>
    <source>
        <strain evidence="1">Glfc:IPQL:Cfum</strain>
    </source>
</reference>
<comment type="caution">
    <text evidence="1">The sequence shown here is derived from an EMBL/GenBank/DDBJ whole genome shotgun (WGS) entry which is preliminary data.</text>
</comment>
<sequence>MITFSFASVRILEASILSSLSIKHITPRWRAVRVDNASTCTHMHPSVPATEKPTLVLHSLTSWQKLGTSAADPHCTPLNLWVKNTVLSLLTNFVQIHSSITDQNNLVEVKCMDHVES</sequence>
<evidence type="ECO:0000313" key="1">
    <source>
        <dbReference type="EMBL" id="KAI8428017.1"/>
    </source>
</evidence>
<proteinExistence type="predicted"/>